<dbReference type="InterPro" id="IPR021827">
    <property type="entry name" value="Nup186/Nup192/Nup205"/>
</dbReference>
<gene>
    <name evidence="5" type="ORF">GSTUAT00001760001</name>
</gene>
<organism evidence="5 6">
    <name type="scientific">Tuber aestivum</name>
    <name type="common">summer truffle</name>
    <dbReference type="NCBI Taxonomy" id="59557"/>
    <lineage>
        <taxon>Eukaryota</taxon>
        <taxon>Fungi</taxon>
        <taxon>Dikarya</taxon>
        <taxon>Ascomycota</taxon>
        <taxon>Pezizomycotina</taxon>
        <taxon>Pezizomycetes</taxon>
        <taxon>Pezizales</taxon>
        <taxon>Tuberaceae</taxon>
        <taxon>Tuber</taxon>
    </lineage>
</organism>
<evidence type="ECO:0000256" key="3">
    <source>
        <dbReference type="ARBA" id="ARBA00022448"/>
    </source>
</evidence>
<dbReference type="Proteomes" id="UP001412239">
    <property type="component" value="Unassembled WGS sequence"/>
</dbReference>
<name>A0A292Q5N5_9PEZI</name>
<accession>A0A292Q5N5</accession>
<dbReference type="PANTHER" id="PTHR31344:SF0">
    <property type="entry name" value="NUCLEAR PORE COMPLEX PROTEIN NUP205"/>
    <property type="match status" value="1"/>
</dbReference>
<keyword evidence="6" id="KW-1185">Reference proteome</keyword>
<dbReference type="PANTHER" id="PTHR31344">
    <property type="entry name" value="NUCLEAR PORE COMPLEX PROTEIN NUP205"/>
    <property type="match status" value="1"/>
</dbReference>
<dbReference type="EMBL" id="LN890962">
    <property type="protein sequence ID" value="CUS14030.1"/>
    <property type="molecule type" value="Genomic_DNA"/>
</dbReference>
<proteinExistence type="inferred from homology"/>
<keyword evidence="3" id="KW-0813">Transport</keyword>
<protein>
    <recommendedName>
        <fullName evidence="7">Nucleoporin Nup186/Nup192/Nup205</fullName>
    </recommendedName>
</protein>
<evidence type="ECO:0000313" key="6">
    <source>
        <dbReference type="Proteomes" id="UP001412239"/>
    </source>
</evidence>
<evidence type="ECO:0008006" key="7">
    <source>
        <dbReference type="Google" id="ProtNLM"/>
    </source>
</evidence>
<comment type="subcellular location">
    <subcellularLocation>
        <location evidence="1">Nucleus</location>
    </subcellularLocation>
</comment>
<comment type="similarity">
    <text evidence="2">Belongs to the NUP186/NUP192/NUP205 family.</text>
</comment>
<evidence type="ECO:0000313" key="5">
    <source>
        <dbReference type="EMBL" id="CUS14030.1"/>
    </source>
</evidence>
<evidence type="ECO:0000256" key="1">
    <source>
        <dbReference type="ARBA" id="ARBA00004123"/>
    </source>
</evidence>
<reference evidence="5" key="1">
    <citation type="submission" date="2015-10" db="EMBL/GenBank/DDBJ databases">
        <authorList>
            <person name="Regsiter A."/>
            <person name="william w."/>
        </authorList>
    </citation>
    <scope>NUCLEOTIDE SEQUENCE</scope>
    <source>
        <strain evidence="5">Montdore</strain>
    </source>
</reference>
<dbReference type="GO" id="GO:0017056">
    <property type="term" value="F:structural constituent of nuclear pore"/>
    <property type="evidence" value="ECO:0007669"/>
    <property type="project" value="TreeGrafter"/>
</dbReference>
<sequence>MAPSPSPSADDCLGLYNALLAVVETPGVNPSLLRELLEENIDQLKKLLDIPPKSDASHTQVKSGKLTTEEGEFQINEVFIQEAIQLSDDFNIDEVEAARLLLRGQKESQVLDRNAFQSATFLFHTRRQNILESLRLILSYALNEEINPEIRRATKQAANLLASPKAPAAAGGSGSFTEKCISTMASVRGSVQQLREKERHEQTLRLIPTHGFKEDLEVQVRFLMNQHEALASIVFYLVKLKRGAVADFKNLLGVAKSFEKYDIFAFHHILPLYSFCTVLCDPDSPINFQQTVELHKYMLSEFKSAPWPLRFVQASIQIWWLSEFNGLCNDPSSAEAPDSATLDYFAHVFSPSKAALEDGAFEFMLAVSADVSAEWYLNSAKEDLHRFLQTRVAPLEDNKLLSVLFKSLVISQFEIFIECFISNMADLLKQMKTQEEEDVLLTQRTCGYDLERFYMMIHYTYLGRRNAGMAFWVDPESNLHGFIVWASTSHMPFMVATFSYMLTSLALGATAAEHTHRFLQDEIIPGSKKNRRTQYLSWEQLFKEFQKYIEQLRVRQKALVPTNSYRTPAIPAETITEPPPESSMMLDGYLRLIAQVTQESPASRHWLLHESPNFRIVVALFDLLALQASVQLWDSVFSAITAFLTEKTENLNSQVWIAVDNWALGTPTPPSNALQLGSMPGKPFAQAGASEKLDAIVTAVHPAEAFARLMATLVSPPVEDSLLKDSLPFPETLGSSTRLSGIDPYIDFIVGTVFTNTSLQNLPPDLPLVPEKIDDPTERLTRAQYRIFRPALQSSCLEFIETCLINFNEDLLNIASSNVAVDVAIGASSLETYAKLHPFARVMEQLLTEKCFNVLHEIIKLGVEDLASAGAPMPILRTILMTINILDLAMRMQSTYFEVVRPLVKRDESGVRKMNTIPTGFPSVEEAILHHLDIVVCLGLYVGSAYQDVTLAALSLLEKLSVAPKLVSTMGSSLGQQARKNRLLGVIEQSPESNRILFNFIQQWEADVDSEEMDMRYPQKFAILKLLDSSLASQPNDFTLAHMLLGFGWDEKEGISLSVSSGGIGSGVSLLHSLLADVDARESDEAGLAYDGGLCRLKNDIFSVLKRLWKSPATSAEVLYVLRANKLLFSQMLSEQLVQRQTIWDGIPFESDEFFTRGAAASFCNFIGRRTSLFNYIALEIRQLSTQGASTGVSKYLSTLLGKTILDGQSMTNLHILDLLDFLELDAPESIPTPKITWFNDVNLSAFYQDDPFGNPSYHLPTIDQILLLRRNELGVLGVIDNSNDDSVTLEMKALLDYLFAENQLRLFKGANLECLKAWSTLIAVMLEDCEYEPSAKTLFLLTALQSILPKLESYCSGDIVYAQELSSLAHTLTTHLTFDSKTFGKGRASDMANDRMHQLFRISLRCIQSPMATANIREDFYNIAYRYLKGMSDLSIQTNGPARHNTQTIKTSGDRLLEVLCNDAYAGEGQCKIVALLLLETLVGSAADEGSSYVIDTLMRQNFIVVIIDSLKRIGHDLRNTTGKDIDYLMRSFKATTGFLVRVSQTRIGSGYIINAGLFQALRESRLFAVDPDLGVGASDPTTLRKYYDLLQDAMRVVTCAILSKGPQNQTATKLGRQFITENRNVIMTVFKRHAGIGGQRVDDIGDLGELVTLFVLLISVTSFVEGEERTLY</sequence>
<evidence type="ECO:0000256" key="2">
    <source>
        <dbReference type="ARBA" id="ARBA00005892"/>
    </source>
</evidence>
<evidence type="ECO:0000256" key="4">
    <source>
        <dbReference type="ARBA" id="ARBA00023242"/>
    </source>
</evidence>
<dbReference type="Pfam" id="PF11894">
    <property type="entry name" value="Nup192"/>
    <property type="match status" value="1"/>
</dbReference>
<dbReference type="GO" id="GO:0044611">
    <property type="term" value="C:nuclear pore inner ring"/>
    <property type="evidence" value="ECO:0007669"/>
    <property type="project" value="TreeGrafter"/>
</dbReference>
<keyword evidence="4" id="KW-0539">Nucleus</keyword>
<dbReference type="GO" id="GO:0006999">
    <property type="term" value="P:nuclear pore organization"/>
    <property type="evidence" value="ECO:0007669"/>
    <property type="project" value="TreeGrafter"/>
</dbReference>